<evidence type="ECO:0000313" key="3">
    <source>
        <dbReference type="Proteomes" id="UP000001593"/>
    </source>
</evidence>
<feature type="compositionally biased region" description="Polar residues" evidence="1">
    <location>
        <begin position="366"/>
        <end position="381"/>
    </location>
</feature>
<proteinExistence type="predicted"/>
<feature type="region of interest" description="Disordered" evidence="1">
    <location>
        <begin position="1365"/>
        <end position="1403"/>
    </location>
</feature>
<feature type="region of interest" description="Disordered" evidence="1">
    <location>
        <begin position="1616"/>
        <end position="1640"/>
    </location>
</feature>
<name>A7RYF4_NEMVE</name>
<dbReference type="EMBL" id="DS469553">
    <property type="protein sequence ID" value="EDO43512.1"/>
    <property type="molecule type" value="Genomic_DNA"/>
</dbReference>
<accession>A7RYF4</accession>
<feature type="compositionally biased region" description="Basic and acidic residues" evidence="1">
    <location>
        <begin position="2049"/>
        <end position="2066"/>
    </location>
</feature>
<reference evidence="2 3" key="1">
    <citation type="journal article" date="2007" name="Science">
        <title>Sea anemone genome reveals ancestral eumetazoan gene repertoire and genomic organization.</title>
        <authorList>
            <person name="Putnam N.H."/>
            <person name="Srivastava M."/>
            <person name="Hellsten U."/>
            <person name="Dirks B."/>
            <person name="Chapman J."/>
            <person name="Salamov A."/>
            <person name="Terry A."/>
            <person name="Shapiro H."/>
            <person name="Lindquist E."/>
            <person name="Kapitonov V.V."/>
            <person name="Jurka J."/>
            <person name="Genikhovich G."/>
            <person name="Grigoriev I.V."/>
            <person name="Lucas S.M."/>
            <person name="Steele R.E."/>
            <person name="Finnerty J.R."/>
            <person name="Technau U."/>
            <person name="Martindale M.Q."/>
            <person name="Rokhsar D.S."/>
        </authorList>
    </citation>
    <scope>NUCLEOTIDE SEQUENCE [LARGE SCALE GENOMIC DNA]</scope>
    <source>
        <strain evidence="3">CH2 X CH6</strain>
    </source>
</reference>
<feature type="compositionally biased region" description="Low complexity" evidence="1">
    <location>
        <begin position="1393"/>
        <end position="1403"/>
    </location>
</feature>
<keyword evidence="3" id="KW-1185">Reference proteome</keyword>
<dbReference type="Proteomes" id="UP000001593">
    <property type="component" value="Unassembled WGS sequence"/>
</dbReference>
<sequence>MGEHGSNIEERFAKQASHGVKSIHLRSNREEDNIGRNMAEEKPSMFATMAQSIGEVNTNIKPSSSEELSCHISSNGPITRGEDTNIKPSMAEDVSCHISSNGPSTSGEDTNIKPSLAEEVSFHISSNGPITRGEDTNIKPSMAEEVSFHISSNGPSTSGEDTNIKPSMAEEVSFHISSNGPSISGEDTNNKPSMAEEVSCHISSNGPSISREDTDIKPSMAEEVSCHISSNGPSTSGEDTNIGKPSIELKTTLHETTNIFPKMIKKEADIGPENKKEDETQDVSYNMHSCIDPCLMDMKTNNHTDNAHQFKRQHPQITYSQSELMDLRNNSSSLTDFHIFCLHRWLPAMGQAQAEKTPILNQAWQRSNGPSISGEDTNNKPSMAEEVSCHISSNGPSISREDTDIKPSMAEEVSCHISSNGPSTSGEDTNIGKPSIELKTTLHETTNIFPKMIKKEADIGPENKKEDETQDVSYNMHSCIDPCLMDMKTNNHTDNAHQFKRQHPQITYSQSELMDLRNNSSSLTDFHIFCLHRWLPANLLKPEAVKDAKKQTPDLEFKKWTKGILDHAGTVSAISEVIEPLKRNLTELFKAQDYQAQPLDHLTRRYYSMLKVIDPVRCHDEGGEGVLKSFIQTYLDTFVVYSIDAKTYCRMTERQHDVGQGDESVQRKQDVVIDQLRQKNCKALNPELKDISDTPALPHGYEYRLSSVNSEELCHLKEQLKEKVCDYLEPRSQPVFVSTLCHLPEFGPLKEIIGMVSGKRFKFGKYLVDECNDVFQFTRINGTLHTVSLRKKISSSKANRPSDVMEQYSLHSPDREEENTHATDPSQMNIEDNSSDSSHLVSSSDVESEKENSGMGSQTPVSGKDIIESLFSPSSDVRTTLEQDQQNVIHTVSSLVASTECLTGEILVSSKQGRTTGDGISSNSSENIAADQQLFDELNLLRKACEVLKRHGGPLPIGHLSSDSQVHNLIKRIHNISNKPFNWLSFLKRCSDTLDLTMDTRKQWCVSLKVFENCQPSNNVSEHQQTSNSSNNCLQNGTESPSSVAIEKESSSLSTGICVDEQLKKELIELLTLGKQSKCGVKEASQLPNVKELLLLFNSELFSIAGSSAVLLSFLSSNEDVFKLDLENPGQVLFRLQGVGDSRLNTKKHVEDAGDISVPCDKQESLAKVHFQGKDEIKSQAFSLSPKKTPVSSKRDELHDLKVKLRHKLYELLKTQTEPIGVGSFCEQPSLQILKESIKKALESDGKKFKFGRFLVENYSDVLCFTWKTNSLHTIALKKNAISNECPKKTSQTLSSQVNKGNGPSFSSPGITHSVFDSDKSSLCEDSDTGISKMSLYHSQEPRVAEAGSISSLSSFSSDVVSAEESTRIHDGSSYEEEPTSSISEQEQDTSDDISSVSSHSITTVPRLSPDELKLLSRVCHLLRKRNEPLPIGHIGNDPELQELICKIHVTTFDSAEPFKWKTFLGKCNDTLDLSQRTLKGTQEWCVSLKECHKKRCPSTTSRLTDNSLDAHTSKDSNITEHAPVKLSKNQLRKLDSSLRNRLLSYLQTNSGEHALRDIVNQKCILKGVQVMNSLLKPSSTEFSWEAFLHRNKYMFKVIGNYDNIMNCKVSLSPEFRPLDKPKGQPQGSRPSNEVQSKDSTVMISKTKLRKLDVKLRNRLLEYLQESPGGNVLKYIVKCKCIKEEVQELNTLLKPYSTQLNWETFLERNKYIFHVRGSDSDIMSCTISLKSQSQQGEELSQGFASAKEICLSQYESCLLQKVLSFLHKAGTGEHPLKKVEECKPVRQALENLRADVRKSGRQFDWVTFLAIAQKVSSVNVSCLETKDESKIRLSAKPKDPNVDNLPTQSKVNGAPNSKVTELCAEALNAANLYSSVDTSEPSTIDVNGTTKSVVAGRTSTGIIHNEIIQDCAANVCSSLHRIPKANIDECDDAVAFGNIVGMEVLAASVGRASSDGKMTIPPTEPWSAAWSSCSISENKETAKLTNNYDATIYGTSSGQLLPCTKNNGEACNGDDGESPQDTLEDRNAARSGSRYETVEGSKGACKKPSSPEETCKEIYSPKEMSKEASLPEELFKEISSTEKGCQETSSTKEVFKETSSTEEASKETTSTDKVCKVISSSDKVCKEISPPLLCAVTPTSLPWGEVHHVNSPKERLAALLYDTFEDSNGFLLKAQTVFRSLGLADVHIEPRTVANVYFCIVWIGDSQITSTADESLETAKNKALTKCVRFLMGMYH</sequence>
<dbReference type="InParanoid" id="A7RYF4"/>
<evidence type="ECO:0000313" key="2">
    <source>
        <dbReference type="EMBL" id="EDO43512.1"/>
    </source>
</evidence>
<feature type="region of interest" description="Disordered" evidence="1">
    <location>
        <begin position="792"/>
        <end position="864"/>
    </location>
</feature>
<evidence type="ECO:0000256" key="1">
    <source>
        <dbReference type="SAM" id="MobiDB-lite"/>
    </source>
</evidence>
<feature type="compositionally biased region" description="Polar residues" evidence="1">
    <location>
        <begin position="416"/>
        <end position="428"/>
    </location>
</feature>
<feature type="compositionally biased region" description="Basic and acidic residues" evidence="1">
    <location>
        <begin position="1"/>
        <end position="13"/>
    </location>
</feature>
<feature type="compositionally biased region" description="Polar residues" evidence="1">
    <location>
        <begin position="2081"/>
        <end position="2092"/>
    </location>
</feature>
<feature type="compositionally biased region" description="Low complexity" evidence="1">
    <location>
        <begin position="835"/>
        <end position="845"/>
    </location>
</feature>
<feature type="compositionally biased region" description="Polar residues" evidence="1">
    <location>
        <begin position="1289"/>
        <end position="1311"/>
    </location>
</feature>
<feature type="compositionally biased region" description="Polar residues" evidence="1">
    <location>
        <begin position="1626"/>
        <end position="1640"/>
    </location>
</feature>
<protein>
    <submittedName>
        <fullName evidence="2">Uncharacterized protein</fullName>
    </submittedName>
</protein>
<feature type="compositionally biased region" description="Low complexity" evidence="1">
    <location>
        <begin position="63"/>
        <end position="74"/>
    </location>
</feature>
<feature type="compositionally biased region" description="Polar residues" evidence="1">
    <location>
        <begin position="822"/>
        <end position="832"/>
    </location>
</feature>
<organism evidence="2 3">
    <name type="scientific">Nematostella vectensis</name>
    <name type="common">Starlet sea anemone</name>
    <dbReference type="NCBI Taxonomy" id="45351"/>
    <lineage>
        <taxon>Eukaryota</taxon>
        <taxon>Metazoa</taxon>
        <taxon>Cnidaria</taxon>
        <taxon>Anthozoa</taxon>
        <taxon>Hexacorallia</taxon>
        <taxon>Actiniaria</taxon>
        <taxon>Edwardsiidae</taxon>
        <taxon>Nematostella</taxon>
    </lineage>
</organism>
<feature type="compositionally biased region" description="Polar residues" evidence="1">
    <location>
        <begin position="176"/>
        <end position="192"/>
    </location>
</feature>
<feature type="compositionally biased region" description="Polar residues" evidence="1">
    <location>
        <begin position="1498"/>
        <end position="1511"/>
    </location>
</feature>
<feature type="region of interest" description="Disordered" evidence="1">
    <location>
        <begin position="366"/>
        <end position="433"/>
    </location>
</feature>
<feature type="region of interest" description="Disordered" evidence="1">
    <location>
        <begin position="60"/>
        <end position="81"/>
    </location>
</feature>
<dbReference type="HOGENOM" id="CLU_230814_0_0_1"/>
<feature type="compositionally biased region" description="Basic and acidic residues" evidence="1">
    <location>
        <begin position="812"/>
        <end position="821"/>
    </location>
</feature>
<feature type="region of interest" description="Disordered" evidence="1">
    <location>
        <begin position="1498"/>
        <end position="1522"/>
    </location>
</feature>
<feature type="region of interest" description="Disordered" evidence="1">
    <location>
        <begin position="2008"/>
        <end position="2109"/>
    </location>
</feature>
<feature type="compositionally biased region" description="Polar residues" evidence="1">
    <location>
        <begin position="227"/>
        <end position="239"/>
    </location>
</feature>
<feature type="region of interest" description="Disordered" evidence="1">
    <location>
        <begin position="1"/>
        <end position="30"/>
    </location>
</feature>
<gene>
    <name evidence="2" type="ORF">NEMVEDRAFT_v1g241552</name>
</gene>
<feature type="region of interest" description="Disordered" evidence="1">
    <location>
        <begin position="176"/>
        <end position="244"/>
    </location>
</feature>
<feature type="region of interest" description="Disordered" evidence="1">
    <location>
        <begin position="1288"/>
        <end position="1311"/>
    </location>
</feature>
<feature type="region of interest" description="Disordered" evidence="1">
    <location>
        <begin position="1018"/>
        <end position="1040"/>
    </location>
</feature>